<sequence>MTAPWTPVDLPDAVRAVAARDALAVAALDDGRLARSDDGGATWSAGPSALASLSAGLLHLDNAVLAGTARGVVRVAAARAWAPVPPAPLGVVVTALAGRGAVTIAGTARSGVFRSADGGIAWEAAGRGLPLDGERLRIFAASAGRGGLVVAHALGVSRSTDGGRSWSTAGVGLPLQVPGVTLAAAGDALYAAVGGRLYRAVPGGGPVLVWAEVYDGVAAARPLHLLGGAAGALYGAADGPPALVVSADGGATWADVGGRLPMVPVGLARTRRWLLALGAEGVLWRARRSAPAQRPPADLALDVEAASADVGLVARFALGAAAPVRLVVCDALDQEVACLADRAFAAGPHLARLPGGALAPGLYRLRLQAGSLSRAVPFVLLG</sequence>
<dbReference type="SUPFAM" id="SSF110296">
    <property type="entry name" value="Oligoxyloglucan reducing end-specific cellobiohydrolase"/>
    <property type="match status" value="1"/>
</dbReference>
<comment type="caution">
    <text evidence="1">The sequence shown here is derived from an EMBL/GenBank/DDBJ whole genome shotgun (WGS) entry which is preliminary data.</text>
</comment>
<accession>A0A271J1C9</accession>
<organism evidence="1 2">
    <name type="scientific">Rubrivirga marina</name>
    <dbReference type="NCBI Taxonomy" id="1196024"/>
    <lineage>
        <taxon>Bacteria</taxon>
        <taxon>Pseudomonadati</taxon>
        <taxon>Rhodothermota</taxon>
        <taxon>Rhodothermia</taxon>
        <taxon>Rhodothermales</taxon>
        <taxon>Rubricoccaceae</taxon>
        <taxon>Rubrivirga</taxon>
    </lineage>
</organism>
<keyword evidence="2" id="KW-1185">Reference proteome</keyword>
<dbReference type="OrthoDB" id="9757809at2"/>
<proteinExistence type="predicted"/>
<evidence type="ECO:0008006" key="3">
    <source>
        <dbReference type="Google" id="ProtNLM"/>
    </source>
</evidence>
<protein>
    <recommendedName>
        <fullName evidence="3">Photosynthesis system II assembly factor Ycf48/Hcf136-like domain-containing protein</fullName>
    </recommendedName>
</protein>
<dbReference type="EMBL" id="MQWD01000001">
    <property type="protein sequence ID" value="PAP77263.1"/>
    <property type="molecule type" value="Genomic_DNA"/>
</dbReference>
<dbReference type="Gene3D" id="2.130.10.10">
    <property type="entry name" value="YVTN repeat-like/Quinoprotein amine dehydrogenase"/>
    <property type="match status" value="1"/>
</dbReference>
<gene>
    <name evidence="1" type="ORF">BSZ37_12875</name>
</gene>
<reference evidence="1 2" key="1">
    <citation type="submission" date="2016-11" db="EMBL/GenBank/DDBJ databases">
        <title>Study of marine rhodopsin-containing bacteria.</title>
        <authorList>
            <person name="Yoshizawa S."/>
            <person name="Kumagai Y."/>
            <person name="Kogure K."/>
        </authorList>
    </citation>
    <scope>NUCLEOTIDE SEQUENCE [LARGE SCALE GENOMIC DNA]</scope>
    <source>
        <strain evidence="1 2">SAORIC-28</strain>
    </source>
</reference>
<dbReference type="AlphaFoldDB" id="A0A271J1C9"/>
<dbReference type="Proteomes" id="UP000216339">
    <property type="component" value="Unassembled WGS sequence"/>
</dbReference>
<dbReference type="RefSeq" id="WP_095510928.1">
    <property type="nucleotide sequence ID" value="NZ_MQWD01000001.1"/>
</dbReference>
<evidence type="ECO:0000313" key="2">
    <source>
        <dbReference type="Proteomes" id="UP000216339"/>
    </source>
</evidence>
<dbReference type="CDD" id="cd15482">
    <property type="entry name" value="Sialidase_non-viral"/>
    <property type="match status" value="1"/>
</dbReference>
<dbReference type="InterPro" id="IPR015943">
    <property type="entry name" value="WD40/YVTN_repeat-like_dom_sf"/>
</dbReference>
<name>A0A271J1C9_9BACT</name>
<evidence type="ECO:0000313" key="1">
    <source>
        <dbReference type="EMBL" id="PAP77263.1"/>
    </source>
</evidence>